<dbReference type="Pfam" id="PF07690">
    <property type="entry name" value="MFS_1"/>
    <property type="match status" value="1"/>
</dbReference>
<keyword evidence="2" id="KW-0813">Transport</keyword>
<feature type="transmembrane region" description="Helical" evidence="8">
    <location>
        <begin position="261"/>
        <end position="282"/>
    </location>
</feature>
<dbReference type="Gene3D" id="1.20.1720.10">
    <property type="entry name" value="Multidrug resistance protein D"/>
    <property type="match status" value="1"/>
</dbReference>
<feature type="compositionally biased region" description="Polar residues" evidence="7">
    <location>
        <begin position="16"/>
        <end position="32"/>
    </location>
</feature>
<dbReference type="NCBIfam" id="TIGR00711">
    <property type="entry name" value="efflux_EmrB"/>
    <property type="match status" value="1"/>
</dbReference>
<feature type="region of interest" description="Disordered" evidence="7">
    <location>
        <begin position="1"/>
        <end position="34"/>
    </location>
</feature>
<gene>
    <name evidence="10" type="ORF">PFR_JS23_2130</name>
</gene>
<feature type="transmembrane region" description="Helical" evidence="8">
    <location>
        <begin position="41"/>
        <end position="62"/>
    </location>
</feature>
<accession>A0A341FJ47</accession>
<feature type="transmembrane region" description="Helical" evidence="8">
    <location>
        <begin position="472"/>
        <end position="490"/>
    </location>
</feature>
<proteinExistence type="predicted"/>
<organism evidence="10 11">
    <name type="scientific">Propionibacterium freudenreichii</name>
    <dbReference type="NCBI Taxonomy" id="1744"/>
    <lineage>
        <taxon>Bacteria</taxon>
        <taxon>Bacillati</taxon>
        <taxon>Actinomycetota</taxon>
        <taxon>Actinomycetes</taxon>
        <taxon>Propionibacteriales</taxon>
        <taxon>Propionibacteriaceae</taxon>
        <taxon>Propionibacterium</taxon>
    </lineage>
</organism>
<dbReference type="SUPFAM" id="SSF103473">
    <property type="entry name" value="MFS general substrate transporter"/>
    <property type="match status" value="1"/>
</dbReference>
<feature type="compositionally biased region" description="Basic and acidic residues" evidence="7">
    <location>
        <begin position="1"/>
        <end position="12"/>
    </location>
</feature>
<comment type="subcellular location">
    <subcellularLocation>
        <location evidence="1">Cell membrane</location>
        <topology evidence="1">Multi-pass membrane protein</topology>
    </subcellularLocation>
</comment>
<dbReference type="Proteomes" id="UP000250080">
    <property type="component" value="Chromosome I"/>
</dbReference>
<keyword evidence="6 8" id="KW-0472">Membrane</keyword>
<dbReference type="GO" id="GO:0022857">
    <property type="term" value="F:transmembrane transporter activity"/>
    <property type="evidence" value="ECO:0007669"/>
    <property type="project" value="InterPro"/>
</dbReference>
<dbReference type="PANTHER" id="PTHR42718">
    <property type="entry name" value="MAJOR FACILITATOR SUPERFAMILY MULTIDRUG TRANSPORTER MFSC"/>
    <property type="match status" value="1"/>
</dbReference>
<feature type="transmembrane region" description="Helical" evidence="8">
    <location>
        <begin position="106"/>
        <end position="125"/>
    </location>
</feature>
<evidence type="ECO:0000313" key="11">
    <source>
        <dbReference type="Proteomes" id="UP000250080"/>
    </source>
</evidence>
<feature type="transmembrane region" description="Helical" evidence="8">
    <location>
        <begin position="337"/>
        <end position="358"/>
    </location>
</feature>
<dbReference type="OMA" id="SMEGGIM"/>
<evidence type="ECO:0000256" key="7">
    <source>
        <dbReference type="SAM" id="MobiDB-lite"/>
    </source>
</evidence>
<dbReference type="PROSITE" id="PS50850">
    <property type="entry name" value="MFS"/>
    <property type="match status" value="1"/>
</dbReference>
<reference evidence="10 11" key="1">
    <citation type="submission" date="2016-09" db="EMBL/GenBank/DDBJ databases">
        <authorList>
            <person name="Laine KS P."/>
        </authorList>
    </citation>
    <scope>NUCLEOTIDE SEQUENCE [LARGE SCALE GENOMIC DNA]</scope>
    <source>
        <strain evidence="10">PFRJS-23</strain>
    </source>
</reference>
<feature type="transmembrane region" description="Helical" evidence="8">
    <location>
        <begin position="370"/>
        <end position="389"/>
    </location>
</feature>
<evidence type="ECO:0000256" key="2">
    <source>
        <dbReference type="ARBA" id="ARBA00022448"/>
    </source>
</evidence>
<dbReference type="CDD" id="cd17503">
    <property type="entry name" value="MFS_LmrB_MDR_like"/>
    <property type="match status" value="1"/>
</dbReference>
<dbReference type="GO" id="GO:0005886">
    <property type="term" value="C:plasma membrane"/>
    <property type="evidence" value="ECO:0007669"/>
    <property type="project" value="UniProtKB-SubCell"/>
</dbReference>
<evidence type="ECO:0000256" key="3">
    <source>
        <dbReference type="ARBA" id="ARBA00022475"/>
    </source>
</evidence>
<evidence type="ECO:0000256" key="1">
    <source>
        <dbReference type="ARBA" id="ARBA00004651"/>
    </source>
</evidence>
<feature type="transmembrane region" description="Helical" evidence="8">
    <location>
        <begin position="236"/>
        <end position="255"/>
    </location>
</feature>
<evidence type="ECO:0000256" key="4">
    <source>
        <dbReference type="ARBA" id="ARBA00022692"/>
    </source>
</evidence>
<evidence type="ECO:0000256" key="6">
    <source>
        <dbReference type="ARBA" id="ARBA00023136"/>
    </source>
</evidence>
<keyword evidence="5 8" id="KW-1133">Transmembrane helix</keyword>
<protein>
    <submittedName>
        <fullName evidence="10">Drug resistance transporter, EmrB/QacA subfamily</fullName>
    </submittedName>
</protein>
<dbReference type="AlphaFoldDB" id="A0A341FJ47"/>
<feature type="transmembrane region" description="Helical" evidence="8">
    <location>
        <begin position="401"/>
        <end position="421"/>
    </location>
</feature>
<dbReference type="Gene3D" id="1.20.1250.20">
    <property type="entry name" value="MFS general substrate transporter like domains"/>
    <property type="match status" value="1"/>
</dbReference>
<evidence type="ECO:0000256" key="8">
    <source>
        <dbReference type="SAM" id="Phobius"/>
    </source>
</evidence>
<dbReference type="InterPro" id="IPR011701">
    <property type="entry name" value="MFS"/>
</dbReference>
<feature type="transmembrane region" description="Helical" evidence="8">
    <location>
        <begin position="195"/>
        <end position="216"/>
    </location>
</feature>
<feature type="domain" description="Major facilitator superfamily (MFS) profile" evidence="9">
    <location>
        <begin position="40"/>
        <end position="495"/>
    </location>
</feature>
<feature type="region of interest" description="Disordered" evidence="7">
    <location>
        <begin position="497"/>
        <end position="565"/>
    </location>
</feature>
<feature type="transmembrane region" description="Helical" evidence="8">
    <location>
        <begin position="433"/>
        <end position="452"/>
    </location>
</feature>
<feature type="transmembrane region" description="Helical" evidence="8">
    <location>
        <begin position="82"/>
        <end position="99"/>
    </location>
</feature>
<dbReference type="InterPro" id="IPR020846">
    <property type="entry name" value="MFS_dom"/>
</dbReference>
<evidence type="ECO:0000313" key="10">
    <source>
        <dbReference type="EMBL" id="SCQ82138.1"/>
    </source>
</evidence>
<keyword evidence="3" id="KW-1003">Cell membrane</keyword>
<dbReference type="PANTHER" id="PTHR42718:SF46">
    <property type="entry name" value="BLR6921 PROTEIN"/>
    <property type="match status" value="1"/>
</dbReference>
<dbReference type="InterPro" id="IPR036259">
    <property type="entry name" value="MFS_trans_sf"/>
</dbReference>
<dbReference type="EMBL" id="LT618793">
    <property type="protein sequence ID" value="SCQ82138.1"/>
    <property type="molecule type" value="Genomic_DNA"/>
</dbReference>
<evidence type="ECO:0000256" key="5">
    <source>
        <dbReference type="ARBA" id="ARBA00022989"/>
    </source>
</evidence>
<feature type="transmembrane region" description="Helical" evidence="8">
    <location>
        <begin position="164"/>
        <end position="189"/>
    </location>
</feature>
<dbReference type="InterPro" id="IPR004638">
    <property type="entry name" value="EmrB-like"/>
</dbReference>
<sequence length="565" mass="58554">MNDSRAIPDHDATANPGRSQRSANPGRSQRGGQLSGLRGELTAVITGGVMPIMDSTIVAIGMPNLIAAFHSNAATMQWVSTGYLLGLAVTVPIMGWLQARLGGRSLWIAGLVVFLAGSVACALSWNEISLIAFRVGQGMAAGMLMTLMQTLPVQEARRHGIEQIGSLISVISVPVATGPILGPVLGGLVLHWGSWHWLFLINVPIGLVAIVFALLWMPRDGGTPEGTTPRQSFDPLGFVLVSGGLVAILLALTNVATDGGFGHSSVLLPLGLGVVMLAAFLAEPRTRDPRRALIDISLMRYRSVASGAASYFLAGGAMYAAQFLLPMFWQQLRGHSVLAAALLLVPQGIGSLLSRLVAGPLTDRIGSRTVATAGFFLVALMTLPFAFVSASTSDALLSGLLFFRGLALGILFIPVMLAAYLDIPASAVANATIITRVAQQVGASFGTAVVAVVLEASLRTGGVDGSGAFHQAFWATIAITVAGGVVALWLPGRQGLPGREGLPATQEPPGKQGSPEGQGSPGKQGSPEDRALRDGQDLLDGHAAPGGLEPSGHLQPPDEPGSSDR</sequence>
<name>A0A341FJ47_9ACTN</name>
<feature type="transmembrane region" description="Helical" evidence="8">
    <location>
        <begin position="303"/>
        <end position="325"/>
    </location>
</feature>
<evidence type="ECO:0000259" key="9">
    <source>
        <dbReference type="PROSITE" id="PS50850"/>
    </source>
</evidence>
<feature type="compositionally biased region" description="Basic and acidic residues" evidence="7">
    <location>
        <begin position="526"/>
        <end position="540"/>
    </location>
</feature>
<dbReference type="RefSeq" id="WP_013160103.1">
    <property type="nucleotide sequence ID" value="NZ_CCYN01000022.1"/>
</dbReference>
<keyword evidence="4 8" id="KW-0812">Transmembrane</keyword>